<reference evidence="2" key="1">
    <citation type="submission" date="2020-09" db="EMBL/GenBank/DDBJ databases">
        <title>Whole genome shotgun sequence of Streptomyces cinnamonensis NBRC 15873.</title>
        <authorList>
            <person name="Komaki H."/>
            <person name="Tamura T."/>
        </authorList>
    </citation>
    <scope>NUCLEOTIDE SEQUENCE [LARGE SCALE GENOMIC DNA]</scope>
    <source>
        <strain evidence="2">NBRC 15873</strain>
    </source>
</reference>
<name>A0ABQ3NZJ5_STRVG</name>
<dbReference type="EMBL" id="BNDV01000018">
    <property type="protein sequence ID" value="GHI18198.1"/>
    <property type="molecule type" value="Genomic_DNA"/>
</dbReference>
<gene>
    <name evidence="1" type="ORF">Scinn_76610</name>
</gene>
<comment type="caution">
    <text evidence="1">The sequence shown here is derived from an EMBL/GenBank/DDBJ whole genome shotgun (WGS) entry which is preliminary data.</text>
</comment>
<proteinExistence type="predicted"/>
<dbReference type="Proteomes" id="UP000660554">
    <property type="component" value="Unassembled WGS sequence"/>
</dbReference>
<sequence>MAAVLLDTAELEVLFEAAMSKPSVGLAALNLFKSKNVHTVLPNTSALVRPEDGAWRAALAGVQGDLA</sequence>
<protein>
    <submittedName>
        <fullName evidence="1">Uncharacterized protein</fullName>
    </submittedName>
</protein>
<dbReference type="RefSeq" id="WP_191869465.1">
    <property type="nucleotide sequence ID" value="NZ_BMRU01000022.1"/>
</dbReference>
<evidence type="ECO:0000313" key="1">
    <source>
        <dbReference type="EMBL" id="GHI18198.1"/>
    </source>
</evidence>
<evidence type="ECO:0000313" key="2">
    <source>
        <dbReference type="Proteomes" id="UP000660554"/>
    </source>
</evidence>
<keyword evidence="2" id="KW-1185">Reference proteome</keyword>
<dbReference type="GeneID" id="86954212"/>
<accession>A0ABQ3NZJ5</accession>
<organism evidence="1 2">
    <name type="scientific">Streptomyces virginiae</name>
    <name type="common">Streptomyces cinnamonensis</name>
    <dbReference type="NCBI Taxonomy" id="1961"/>
    <lineage>
        <taxon>Bacteria</taxon>
        <taxon>Bacillati</taxon>
        <taxon>Actinomycetota</taxon>
        <taxon>Actinomycetes</taxon>
        <taxon>Kitasatosporales</taxon>
        <taxon>Streptomycetaceae</taxon>
        <taxon>Streptomyces</taxon>
    </lineage>
</organism>